<keyword evidence="4 6" id="KW-0418">Kinase</keyword>
<feature type="binding site" evidence="6">
    <location>
        <position position="19"/>
    </location>
    <ligand>
        <name>ATP</name>
        <dbReference type="ChEBI" id="CHEBI:30616"/>
    </ligand>
</feature>
<comment type="subunit">
    <text evidence="6">Homodimer.</text>
</comment>
<dbReference type="GO" id="GO:0006083">
    <property type="term" value="P:acetate metabolic process"/>
    <property type="evidence" value="ECO:0007669"/>
    <property type="project" value="TreeGrafter"/>
</dbReference>
<feature type="binding site" evidence="6">
    <location>
        <position position="387"/>
    </location>
    <ligand>
        <name>Mg(2+)</name>
        <dbReference type="ChEBI" id="CHEBI:18420"/>
    </ligand>
</feature>
<comment type="pathway">
    <text evidence="6">Metabolic intermediate biosynthesis; acetyl-CoA biosynthesis; acetyl-CoA from acetate: step 1/2.</text>
</comment>
<keyword evidence="6" id="KW-0479">Metal-binding</keyword>
<protein>
    <recommendedName>
        <fullName evidence="6">Acetate kinase</fullName>
        <ecNumber evidence="6">2.7.2.1</ecNumber>
    </recommendedName>
    <alternativeName>
        <fullName evidence="6">Acetokinase</fullName>
    </alternativeName>
</protein>
<dbReference type="InterPro" id="IPR043129">
    <property type="entry name" value="ATPase_NBD"/>
</dbReference>
<evidence type="ECO:0000256" key="6">
    <source>
        <dbReference type="HAMAP-Rule" id="MF_00020"/>
    </source>
</evidence>
<dbReference type="GO" id="GO:0000287">
    <property type="term" value="F:magnesium ion binding"/>
    <property type="evidence" value="ECO:0007669"/>
    <property type="project" value="UniProtKB-UniRule"/>
</dbReference>
<dbReference type="CDD" id="cd24010">
    <property type="entry name" value="ASKHA_NBD_AcK_PK"/>
    <property type="match status" value="1"/>
</dbReference>
<dbReference type="PANTHER" id="PTHR21060:SF15">
    <property type="entry name" value="ACETATE KINASE-RELATED"/>
    <property type="match status" value="1"/>
</dbReference>
<evidence type="ECO:0000313" key="8">
    <source>
        <dbReference type="EMBL" id="TQM75188.1"/>
    </source>
</evidence>
<dbReference type="Proteomes" id="UP000319213">
    <property type="component" value="Unassembled WGS sequence"/>
</dbReference>
<keyword evidence="9" id="KW-1185">Reference proteome</keyword>
<dbReference type="SUPFAM" id="SSF53067">
    <property type="entry name" value="Actin-like ATPase domain"/>
    <property type="match status" value="2"/>
</dbReference>
<dbReference type="GO" id="GO:0008776">
    <property type="term" value="F:acetate kinase activity"/>
    <property type="evidence" value="ECO:0007669"/>
    <property type="project" value="UniProtKB-UniRule"/>
</dbReference>
<dbReference type="EC" id="2.7.2.1" evidence="6"/>
<evidence type="ECO:0000256" key="5">
    <source>
        <dbReference type="ARBA" id="ARBA00022840"/>
    </source>
</evidence>
<dbReference type="OrthoDB" id="9802453at2"/>
<keyword evidence="3 6" id="KW-0547">Nucleotide-binding</keyword>
<dbReference type="InterPro" id="IPR023865">
    <property type="entry name" value="Aliphatic_acid_kinase_CS"/>
</dbReference>
<comment type="function">
    <text evidence="6">Catalyzes the formation of acetyl phosphate from acetate and ATP. Can also catalyze the reverse reaction.</text>
</comment>
<dbReference type="GO" id="GO:0005737">
    <property type="term" value="C:cytoplasm"/>
    <property type="evidence" value="ECO:0007669"/>
    <property type="project" value="UniProtKB-SubCell"/>
</dbReference>
<evidence type="ECO:0000256" key="4">
    <source>
        <dbReference type="ARBA" id="ARBA00022777"/>
    </source>
</evidence>
<dbReference type="InterPro" id="IPR004372">
    <property type="entry name" value="Ac/propionate_kinase"/>
</dbReference>
<dbReference type="RefSeq" id="WP_142259252.1">
    <property type="nucleotide sequence ID" value="NZ_BMPV01000007.1"/>
</dbReference>
<feature type="binding site" evidence="6">
    <location>
        <position position="94"/>
    </location>
    <ligand>
        <name>substrate</name>
    </ligand>
</feature>
<dbReference type="PROSITE" id="PS01076">
    <property type="entry name" value="ACETATE_KINASE_2"/>
    <property type="match status" value="1"/>
</dbReference>
<dbReference type="NCBIfam" id="TIGR00016">
    <property type="entry name" value="ackA"/>
    <property type="match status" value="1"/>
</dbReference>
<reference evidence="8 9" key="1">
    <citation type="submission" date="2019-06" db="EMBL/GenBank/DDBJ databases">
        <title>Sequencing the genomes of 1000 actinobacteria strains.</title>
        <authorList>
            <person name="Klenk H.-P."/>
        </authorList>
    </citation>
    <scope>NUCLEOTIDE SEQUENCE [LARGE SCALE GENOMIC DNA]</scope>
    <source>
        <strain evidence="8 9">DSM 43186</strain>
    </source>
</reference>
<feature type="active site" description="Proton donor/acceptor" evidence="6">
    <location>
        <position position="151"/>
    </location>
</feature>
<dbReference type="HAMAP" id="MF_00020">
    <property type="entry name" value="Acetate_kinase"/>
    <property type="match status" value="1"/>
</dbReference>
<dbReference type="Gene3D" id="3.30.420.40">
    <property type="match status" value="2"/>
</dbReference>
<feature type="binding site" evidence="6">
    <location>
        <begin position="285"/>
        <end position="287"/>
    </location>
    <ligand>
        <name>ATP</name>
        <dbReference type="ChEBI" id="CHEBI:30616"/>
    </ligand>
</feature>
<feature type="site" description="Transition state stabilizer" evidence="6">
    <location>
        <position position="244"/>
    </location>
</feature>
<dbReference type="UniPathway" id="UPA00340">
    <property type="reaction ID" value="UER00458"/>
</dbReference>
<evidence type="ECO:0000313" key="9">
    <source>
        <dbReference type="Proteomes" id="UP000319213"/>
    </source>
</evidence>
<dbReference type="PANTHER" id="PTHR21060">
    <property type="entry name" value="ACETATE KINASE"/>
    <property type="match status" value="1"/>
</dbReference>
<evidence type="ECO:0000256" key="1">
    <source>
        <dbReference type="ARBA" id="ARBA00008748"/>
    </source>
</evidence>
<dbReference type="GO" id="GO:0006085">
    <property type="term" value="P:acetyl-CoA biosynthetic process"/>
    <property type="evidence" value="ECO:0007669"/>
    <property type="project" value="UniProtKB-UniRule"/>
</dbReference>
<evidence type="ECO:0000256" key="3">
    <source>
        <dbReference type="ARBA" id="ARBA00022741"/>
    </source>
</evidence>
<feature type="binding site" evidence="6">
    <location>
        <begin position="333"/>
        <end position="337"/>
    </location>
    <ligand>
        <name>ATP</name>
        <dbReference type="ChEBI" id="CHEBI:30616"/>
    </ligand>
</feature>
<feature type="binding site" evidence="6">
    <location>
        <begin position="211"/>
        <end position="215"/>
    </location>
    <ligand>
        <name>ATP</name>
        <dbReference type="ChEBI" id="CHEBI:30616"/>
    </ligand>
</feature>
<sequence length="403" mass="43141">MTETPEHVLVLNIGSSSIKYELLDMTGRHRLATGLVERIGQEEGTLTHRPADAEPYVRHEPYPDHEAGMAAVVRAFAETGLALERLSLRAVGHRVVHGGARFRDPVLIDDEVLRTIEDLSVLAPLHNPGNLIGIRAALRIFPGIPQVAVFDTAFHQTLPPVAYTYAVPVEWAAEHGVRRYGFHGTSYAYVSRRAAELLGRDPSEVNLIVLHLGNGASAAAIEGGRSVDTSMGLTPLEGLVMGTRSGDVDPALPAHLARTAGLTLQQVDDALTRRSGLLALAGASDMRTVRAKAEAGDEGARLALGVYCYRIRKYVGAYYAVLGRVDAVVFTGGVGENDPYTRADSLSGLTRLGIAVDPERNFARSPAERFISPPDAEVAVIVVPTDEELEIAAQSLALVRAAG</sequence>
<evidence type="ECO:0000256" key="2">
    <source>
        <dbReference type="ARBA" id="ARBA00022679"/>
    </source>
</evidence>
<dbReference type="PIRSF" id="PIRSF000722">
    <property type="entry name" value="Acetate_prop_kin"/>
    <property type="match status" value="1"/>
</dbReference>
<keyword evidence="5 6" id="KW-0067">ATP-binding</keyword>
<evidence type="ECO:0000256" key="7">
    <source>
        <dbReference type="RuleBase" id="RU003835"/>
    </source>
</evidence>
<keyword evidence="6" id="KW-0963">Cytoplasm</keyword>
<feature type="site" description="Transition state stabilizer" evidence="6">
    <location>
        <position position="183"/>
    </location>
</feature>
<name>A0A543IX87_9ACTN</name>
<comment type="caution">
    <text evidence="8">The sequence shown here is derived from an EMBL/GenBank/DDBJ whole genome shotgun (WGS) entry which is preliminary data.</text>
</comment>
<dbReference type="InterPro" id="IPR000890">
    <property type="entry name" value="Aliphatic_acid_kin_short-chain"/>
</dbReference>
<organism evidence="8 9">
    <name type="scientific">Thermopolyspora flexuosa</name>
    <dbReference type="NCBI Taxonomy" id="103836"/>
    <lineage>
        <taxon>Bacteria</taxon>
        <taxon>Bacillati</taxon>
        <taxon>Actinomycetota</taxon>
        <taxon>Actinomycetes</taxon>
        <taxon>Streptosporangiales</taxon>
        <taxon>Streptosporangiaceae</taxon>
        <taxon>Thermopolyspora</taxon>
    </lineage>
</organism>
<dbReference type="AlphaFoldDB" id="A0A543IX87"/>
<dbReference type="PRINTS" id="PR00471">
    <property type="entry name" value="ACETATEKNASE"/>
</dbReference>
<keyword evidence="2 6" id="KW-0808">Transferase</keyword>
<comment type="catalytic activity">
    <reaction evidence="6">
        <text>acetate + ATP = acetyl phosphate + ADP</text>
        <dbReference type="Rhea" id="RHEA:11352"/>
        <dbReference type="ChEBI" id="CHEBI:22191"/>
        <dbReference type="ChEBI" id="CHEBI:30089"/>
        <dbReference type="ChEBI" id="CHEBI:30616"/>
        <dbReference type="ChEBI" id="CHEBI:456216"/>
        <dbReference type="EC" id="2.7.2.1"/>
    </reaction>
</comment>
<dbReference type="EMBL" id="VFPQ01000001">
    <property type="protein sequence ID" value="TQM75188.1"/>
    <property type="molecule type" value="Genomic_DNA"/>
</dbReference>
<dbReference type="Pfam" id="PF00871">
    <property type="entry name" value="Acetate_kinase"/>
    <property type="match status" value="1"/>
</dbReference>
<dbReference type="PROSITE" id="PS01075">
    <property type="entry name" value="ACETATE_KINASE_1"/>
    <property type="match status" value="1"/>
</dbReference>
<accession>A0A543IX87</accession>
<comment type="similarity">
    <text evidence="1 6 7">Belongs to the acetokinase family.</text>
</comment>
<gene>
    <name evidence="6" type="primary">ackA</name>
    <name evidence="8" type="ORF">FHX40_1890</name>
</gene>
<dbReference type="GO" id="GO:0005524">
    <property type="term" value="F:ATP binding"/>
    <property type="evidence" value="ECO:0007669"/>
    <property type="project" value="UniProtKB-KW"/>
</dbReference>
<comment type="subcellular location">
    <subcellularLocation>
        <location evidence="6">Cytoplasm</location>
    </subcellularLocation>
</comment>
<keyword evidence="6" id="KW-0460">Magnesium</keyword>
<feature type="binding site" evidence="6">
    <location>
        <position position="12"/>
    </location>
    <ligand>
        <name>Mg(2+)</name>
        <dbReference type="ChEBI" id="CHEBI:18420"/>
    </ligand>
</feature>
<comment type="cofactor">
    <cofactor evidence="6">
        <name>Mg(2+)</name>
        <dbReference type="ChEBI" id="CHEBI:18420"/>
    </cofactor>
    <cofactor evidence="6">
        <name>Mn(2+)</name>
        <dbReference type="ChEBI" id="CHEBI:29035"/>
    </cofactor>
    <text evidence="6">Mg(2+). Can also accept Mn(2+).</text>
</comment>
<proteinExistence type="inferred from homology"/>